<organism evidence="2 3">
    <name type="scientific">Carbonactinospora thermoautotrophica</name>
    <dbReference type="NCBI Taxonomy" id="1469144"/>
    <lineage>
        <taxon>Bacteria</taxon>
        <taxon>Bacillati</taxon>
        <taxon>Actinomycetota</taxon>
        <taxon>Actinomycetes</taxon>
        <taxon>Kitasatosporales</taxon>
        <taxon>Carbonactinosporaceae</taxon>
        <taxon>Carbonactinospora</taxon>
    </lineage>
</organism>
<dbReference type="AlphaFoldDB" id="A0A132NKM4"/>
<reference evidence="3" key="1">
    <citation type="submission" date="2015-02" db="EMBL/GenBank/DDBJ databases">
        <title>Physiological reanalysis, assessment of diazotrophy, and genome sequences of multiple isolates of Streptomyces thermoautotrophicus.</title>
        <authorList>
            <person name="MacKellar D.C."/>
            <person name="Lieber L."/>
            <person name="Norman J."/>
            <person name="Bolger A."/>
            <person name="Tobin C."/>
            <person name="Murray J.W."/>
            <person name="Friesen M."/>
            <person name="Prell J."/>
        </authorList>
    </citation>
    <scope>NUCLEOTIDE SEQUENCE [LARGE SCALE GENOMIC DNA]</scope>
    <source>
        <strain evidence="3">UBT1</strain>
    </source>
</reference>
<dbReference type="PATRIC" id="fig|1469144.9.peg.5121"/>
<proteinExistence type="predicted"/>
<protein>
    <submittedName>
        <fullName evidence="2">Molybdopterin-guanine dinucleotide biosynthesis protein A</fullName>
    </submittedName>
</protein>
<evidence type="ECO:0000256" key="1">
    <source>
        <dbReference type="SAM" id="MobiDB-lite"/>
    </source>
</evidence>
<dbReference type="PANTHER" id="PTHR43777:SF1">
    <property type="entry name" value="MOLYBDENUM COFACTOR CYTIDYLYLTRANSFERASE"/>
    <property type="match status" value="1"/>
</dbReference>
<feature type="region of interest" description="Disordered" evidence="1">
    <location>
        <begin position="55"/>
        <end position="78"/>
    </location>
</feature>
<comment type="caution">
    <text evidence="2">The sequence shown here is derived from an EMBL/GenBank/DDBJ whole genome shotgun (WGS) entry which is preliminary data.</text>
</comment>
<dbReference type="InterPro" id="IPR029044">
    <property type="entry name" value="Nucleotide-diphossugar_trans"/>
</dbReference>
<gene>
    <name evidence="2" type="ORF">TR74_02655</name>
</gene>
<dbReference type="Proteomes" id="UP000070598">
    <property type="component" value="Unassembled WGS sequence"/>
</dbReference>
<dbReference type="PANTHER" id="PTHR43777">
    <property type="entry name" value="MOLYBDENUM COFACTOR CYTIDYLYLTRANSFERASE"/>
    <property type="match status" value="1"/>
</dbReference>
<dbReference type="EMBL" id="JYIK01000389">
    <property type="protein sequence ID" value="KWX10604.1"/>
    <property type="molecule type" value="Genomic_DNA"/>
</dbReference>
<evidence type="ECO:0000313" key="3">
    <source>
        <dbReference type="Proteomes" id="UP000070598"/>
    </source>
</evidence>
<dbReference type="Gene3D" id="3.90.550.10">
    <property type="entry name" value="Spore Coat Polysaccharide Biosynthesis Protein SpsA, Chain A"/>
    <property type="match status" value="1"/>
</dbReference>
<feature type="non-terminal residue" evidence="2">
    <location>
        <position position="1"/>
    </location>
</feature>
<name>A0A132NKM4_9ACTN</name>
<dbReference type="SUPFAM" id="SSF53448">
    <property type="entry name" value="Nucleotide-diphospho-sugar transferases"/>
    <property type="match status" value="1"/>
</dbReference>
<sequence>YRSGARVAIGTYAGQPRHPVLLARAVWSEVAELATGDQGARPFLRAHPELVTKVPCDGTGDPADVDTPEDLARLGDGP</sequence>
<evidence type="ECO:0000313" key="2">
    <source>
        <dbReference type="EMBL" id="KWX10604.1"/>
    </source>
</evidence>
<accession>A0A132NKM4</accession>